<dbReference type="AlphaFoldDB" id="A0A1S6QI98"/>
<dbReference type="OrthoDB" id="2401220at2"/>
<reference evidence="1 2" key="1">
    <citation type="journal article" date="2015" name="Genome Announc.">
        <title>Genome Sequence of Lactobacillus curieae CCTCC M 2011381T, a Novel Producer of Gamma-aminobutyric Acid.</title>
        <authorList>
            <person name="Wang Y."/>
            <person name="Wang Y."/>
            <person name="Lang C."/>
            <person name="Wei D."/>
            <person name="Xu P."/>
            <person name="Xie J."/>
        </authorList>
    </citation>
    <scope>NUCLEOTIDE SEQUENCE [LARGE SCALE GENOMIC DNA]</scope>
    <source>
        <strain evidence="1 2">CCTCC M 2011381</strain>
    </source>
</reference>
<accession>A0A1S6QI98</accession>
<dbReference type="eggNOG" id="COG0509">
    <property type="taxonomic scope" value="Bacteria"/>
</dbReference>
<dbReference type="KEGG" id="lcu:PL11_005010"/>
<sequence length="128" mass="14279">MAQTSFWDKLKALFSANKASTESFGTPEVKDGIWYATKTDGNYLLGIDTSVYDQIGQITFADFPTDQSTIEIDDDILDIEGDKSVETLKSPIAGEVIERNSDIGKDIDRLNQPDPKINWIMVIKKTKS</sequence>
<organism evidence="1 2">
    <name type="scientific">Lentilactobacillus curieae</name>
    <dbReference type="NCBI Taxonomy" id="1138822"/>
    <lineage>
        <taxon>Bacteria</taxon>
        <taxon>Bacillati</taxon>
        <taxon>Bacillota</taxon>
        <taxon>Bacilli</taxon>
        <taxon>Lactobacillales</taxon>
        <taxon>Lactobacillaceae</taxon>
        <taxon>Lentilactobacillus</taxon>
    </lineage>
</organism>
<protein>
    <submittedName>
        <fullName evidence="1">Glycine cleavage system protein H</fullName>
    </submittedName>
</protein>
<dbReference type="EMBL" id="CP018906">
    <property type="protein sequence ID" value="AQW21332.1"/>
    <property type="molecule type" value="Genomic_DNA"/>
</dbReference>
<evidence type="ECO:0000313" key="1">
    <source>
        <dbReference type="EMBL" id="AQW21332.1"/>
    </source>
</evidence>
<keyword evidence="2" id="KW-1185">Reference proteome</keyword>
<dbReference type="InterPro" id="IPR033753">
    <property type="entry name" value="GCV_H/Fam206"/>
</dbReference>
<name>A0A1S6QI98_9LACO</name>
<proteinExistence type="predicted"/>
<dbReference type="Gene3D" id="2.40.50.100">
    <property type="match status" value="1"/>
</dbReference>
<gene>
    <name evidence="1" type="ORF">PL11_005010</name>
</gene>
<dbReference type="Pfam" id="PF01597">
    <property type="entry name" value="GCV_H"/>
    <property type="match status" value="1"/>
</dbReference>
<evidence type="ECO:0000313" key="2">
    <source>
        <dbReference type="Proteomes" id="UP000030361"/>
    </source>
</evidence>
<dbReference type="RefSeq" id="WP_035167784.1">
    <property type="nucleotide sequence ID" value="NZ_CP018906.1"/>
</dbReference>
<dbReference type="InterPro" id="IPR011053">
    <property type="entry name" value="Single_hybrid_motif"/>
</dbReference>
<dbReference type="SUPFAM" id="SSF51230">
    <property type="entry name" value="Single hybrid motif"/>
    <property type="match status" value="1"/>
</dbReference>
<dbReference type="Proteomes" id="UP000030361">
    <property type="component" value="Chromosome"/>
</dbReference>